<dbReference type="EMBL" id="CAJZBQ010000053">
    <property type="protein sequence ID" value="CAG9331632.1"/>
    <property type="molecule type" value="Genomic_DNA"/>
</dbReference>
<name>A0AAU9K1L4_9CILI</name>
<dbReference type="Pfam" id="PF08142">
    <property type="entry name" value="AARP2CN"/>
    <property type="match status" value="1"/>
</dbReference>
<dbReference type="GO" id="GO:0030686">
    <property type="term" value="C:90S preribosome"/>
    <property type="evidence" value="ECO:0007669"/>
    <property type="project" value="TreeGrafter"/>
</dbReference>
<dbReference type="InterPro" id="IPR007034">
    <property type="entry name" value="BMS1_TSR1_C"/>
</dbReference>
<evidence type="ECO:0000256" key="11">
    <source>
        <dbReference type="SAM" id="Coils"/>
    </source>
</evidence>
<comment type="similarity">
    <text evidence="10">Belongs to the TRAFAC class translation factor GTPase superfamily. Bms1-like GTPase family. BMS1 subfamily.</text>
</comment>
<dbReference type="InterPro" id="IPR027417">
    <property type="entry name" value="P-loop_NTPase"/>
</dbReference>
<keyword evidence="4" id="KW-0547">Nucleotide-binding</keyword>
<dbReference type="PANTHER" id="PTHR12858">
    <property type="entry name" value="RIBOSOME BIOGENESIS PROTEIN"/>
    <property type="match status" value="1"/>
</dbReference>
<comment type="catalytic activity">
    <reaction evidence="9">
        <text>GTP + H2O = GDP + phosphate + H(+)</text>
        <dbReference type="Rhea" id="RHEA:19669"/>
        <dbReference type="ChEBI" id="CHEBI:15377"/>
        <dbReference type="ChEBI" id="CHEBI:15378"/>
        <dbReference type="ChEBI" id="CHEBI:37565"/>
        <dbReference type="ChEBI" id="CHEBI:43474"/>
        <dbReference type="ChEBI" id="CHEBI:58189"/>
    </reaction>
    <physiologicalReaction direction="left-to-right" evidence="9">
        <dbReference type="Rhea" id="RHEA:19670"/>
    </physiologicalReaction>
</comment>
<keyword evidence="15" id="KW-1185">Reference proteome</keyword>
<evidence type="ECO:0000256" key="6">
    <source>
        <dbReference type="ARBA" id="ARBA00022840"/>
    </source>
</evidence>
<keyword evidence="3" id="KW-0597">Phosphoprotein</keyword>
<dbReference type="InterPro" id="IPR030387">
    <property type="entry name" value="G_Bms1/Tsr1_dom"/>
</dbReference>
<evidence type="ECO:0000256" key="7">
    <source>
        <dbReference type="ARBA" id="ARBA00023134"/>
    </source>
</evidence>
<evidence type="ECO:0000256" key="12">
    <source>
        <dbReference type="SAM" id="MobiDB-lite"/>
    </source>
</evidence>
<dbReference type="AlphaFoldDB" id="A0AAU9K1L4"/>
<dbReference type="GO" id="GO:0034511">
    <property type="term" value="F:U3 snoRNA binding"/>
    <property type="evidence" value="ECO:0007669"/>
    <property type="project" value="TreeGrafter"/>
</dbReference>
<evidence type="ECO:0000256" key="3">
    <source>
        <dbReference type="ARBA" id="ARBA00022553"/>
    </source>
</evidence>
<keyword evidence="7" id="KW-0342">GTP-binding</keyword>
<feature type="compositionally biased region" description="Basic and acidic residues" evidence="12">
    <location>
        <begin position="786"/>
        <end position="818"/>
    </location>
</feature>
<dbReference type="GO" id="GO:0000479">
    <property type="term" value="P:endonucleolytic cleavage of tricistronic rRNA transcript (SSU-rRNA, 5.8S rRNA, LSU-rRNA)"/>
    <property type="evidence" value="ECO:0007669"/>
    <property type="project" value="TreeGrafter"/>
</dbReference>
<comment type="caution">
    <text evidence="14">The sequence shown here is derived from an EMBL/GenBank/DDBJ whole genome shotgun (WGS) entry which is preliminary data.</text>
</comment>
<dbReference type="InterPro" id="IPR039761">
    <property type="entry name" value="Bms1/Tsr1"/>
</dbReference>
<dbReference type="Proteomes" id="UP001162131">
    <property type="component" value="Unassembled WGS sequence"/>
</dbReference>
<evidence type="ECO:0000256" key="4">
    <source>
        <dbReference type="ARBA" id="ARBA00022741"/>
    </source>
</evidence>
<dbReference type="GO" id="GO:0005654">
    <property type="term" value="C:nucleoplasm"/>
    <property type="evidence" value="ECO:0007669"/>
    <property type="project" value="UniProtKB-ARBA"/>
</dbReference>
<dbReference type="GO" id="GO:0003924">
    <property type="term" value="F:GTPase activity"/>
    <property type="evidence" value="ECO:0007669"/>
    <property type="project" value="TreeGrafter"/>
</dbReference>
<keyword evidence="11" id="KW-0175">Coiled coil</keyword>
<dbReference type="SMART" id="SM00785">
    <property type="entry name" value="AARP2CN"/>
    <property type="match status" value="1"/>
</dbReference>
<proteinExistence type="inferred from homology"/>
<evidence type="ECO:0000256" key="5">
    <source>
        <dbReference type="ARBA" id="ARBA00022801"/>
    </source>
</evidence>
<feature type="domain" description="Bms1-type G" evidence="13">
    <location>
        <begin position="3"/>
        <end position="167"/>
    </location>
</feature>
<dbReference type="GO" id="GO:0005525">
    <property type="term" value="F:GTP binding"/>
    <property type="evidence" value="ECO:0007669"/>
    <property type="project" value="UniProtKB-KW"/>
</dbReference>
<evidence type="ECO:0000313" key="15">
    <source>
        <dbReference type="Proteomes" id="UP001162131"/>
    </source>
</evidence>
<keyword evidence="8" id="KW-0539">Nucleus</keyword>
<feature type="compositionally biased region" description="Basic residues" evidence="12">
    <location>
        <begin position="819"/>
        <end position="830"/>
    </location>
</feature>
<dbReference type="GO" id="GO:0005524">
    <property type="term" value="F:ATP binding"/>
    <property type="evidence" value="ECO:0007669"/>
    <property type="project" value="UniProtKB-KW"/>
</dbReference>
<evidence type="ECO:0000313" key="14">
    <source>
        <dbReference type="EMBL" id="CAG9331632.1"/>
    </source>
</evidence>
<organism evidence="14 15">
    <name type="scientific">Blepharisma stoltei</name>
    <dbReference type="NCBI Taxonomy" id="1481888"/>
    <lineage>
        <taxon>Eukaryota</taxon>
        <taxon>Sar</taxon>
        <taxon>Alveolata</taxon>
        <taxon>Ciliophora</taxon>
        <taxon>Postciliodesmatophora</taxon>
        <taxon>Heterotrichea</taxon>
        <taxon>Heterotrichida</taxon>
        <taxon>Blepharismidae</taxon>
        <taxon>Blepharisma</taxon>
    </lineage>
</organism>
<dbReference type="InterPro" id="IPR012948">
    <property type="entry name" value="AARP2CN"/>
</dbReference>
<dbReference type="Pfam" id="PF04950">
    <property type="entry name" value="RIBIOP_C"/>
    <property type="match status" value="1"/>
</dbReference>
<dbReference type="Gene3D" id="3.40.50.300">
    <property type="entry name" value="P-loop containing nucleotide triphosphate hydrolases"/>
    <property type="match status" value="1"/>
</dbReference>
<evidence type="ECO:0000256" key="10">
    <source>
        <dbReference type="ARBA" id="ARBA00061391"/>
    </source>
</evidence>
<dbReference type="PANTHER" id="PTHR12858:SF2">
    <property type="entry name" value="RIBOSOME BIOGENESIS PROTEIN BMS1 HOMOLOG"/>
    <property type="match status" value="1"/>
</dbReference>
<comment type="subcellular location">
    <subcellularLocation>
        <location evidence="1">Nucleus</location>
        <location evidence="1">Nucleolus</location>
    </subcellularLocation>
</comment>
<dbReference type="SUPFAM" id="SSF52540">
    <property type="entry name" value="P-loop containing nucleoside triphosphate hydrolases"/>
    <property type="match status" value="1"/>
</dbReference>
<keyword evidence="6" id="KW-0067">ATP-binding</keyword>
<evidence type="ECO:0000256" key="8">
    <source>
        <dbReference type="ARBA" id="ARBA00023242"/>
    </source>
</evidence>
<sequence>MEAPYVIVVQGPRNSGKTTVIKSLVRHYTRQKLTDVRGPITLRANRSLRLCFYECPTEMSAMIDLAKIADLALIVIDASVGFELETFEFISILQNHGMPCVMGILTHLDQFKEASTLRKIKKVMKKRFWAEVYNGAKLFYLSGLKNDLYTDREIHNFTRFISVLKWKEMTWRQEHSYILADRFEMKRDTGESAFYGYIRGCPSNENNFFIPGYGEFEMTNISEIQDPVPQIEAQKKKKTHRTLKQKERALYAPSSNIGMLKYDNNTGYINLPDQYVMFTKHQGENIEEFTPGQKMVRELQEADRTLEDKLAQREDLALVDDIQVRAESSESEIEEENHLKELAEEIKTKLPKKEVQEYTINDTVVTDLTTLVYGKKSQGAKKVMEKDTLDSFKERYKPRFDSLDNYIKAVKNRFMAGSDYKEEIEKEAEDDMDGEDIEKEIEDAPKSEKNGIPKGTYVKIEIKGMSEELFEKIVPECPILLCGLKPLENSLGYVRARFKKHRWAKKILKNNDPLVISMGWRRFQTIPIFCTEDSGTDRLRMVKYTPKFGFCMMVFYGPLSAVNTPIMAIQDLEGKDFRISGSGIILELNSQFSIMKKLKLIGEPYKVFKNTAFVKGMFNSQLEVTRFEGAKIKTVSGIRGMIKKSSRDGIGPPGTYRATFEDKILMSDIIFLRTYYEIKPEKFYNPIINYAKQRLLKTTSQIRTERGIVAPDNEDSHYNPVIREKKEFTPFKVPKKLEEELPFKSKQKLTQPKQRDETDVKIMLNDREKKIAFFLQRLGTVKNMRVKHEKEKKEKYDEEIAKKQKKEDDAKREALSRKIKERKMKKNFHK</sequence>
<dbReference type="FunFam" id="3.40.50.300:FF:000105">
    <property type="entry name" value="BMS1 ribosome biogenesis factor"/>
    <property type="match status" value="1"/>
</dbReference>
<evidence type="ECO:0000256" key="2">
    <source>
        <dbReference type="ARBA" id="ARBA00022517"/>
    </source>
</evidence>
<evidence type="ECO:0000256" key="9">
    <source>
        <dbReference type="ARBA" id="ARBA00049117"/>
    </source>
</evidence>
<dbReference type="PROSITE" id="PS51714">
    <property type="entry name" value="G_BMS1"/>
    <property type="match status" value="1"/>
</dbReference>
<dbReference type="GO" id="GO:0000462">
    <property type="term" value="P:maturation of SSU-rRNA from tricistronic rRNA transcript (SSU-rRNA, 5.8S rRNA, LSU-rRNA)"/>
    <property type="evidence" value="ECO:0007669"/>
    <property type="project" value="TreeGrafter"/>
</dbReference>
<feature type="region of interest" description="Disordered" evidence="12">
    <location>
        <begin position="786"/>
        <end position="830"/>
    </location>
</feature>
<keyword evidence="5" id="KW-0378">Hydrolase</keyword>
<reference evidence="14" key="1">
    <citation type="submission" date="2021-09" db="EMBL/GenBank/DDBJ databases">
        <authorList>
            <consortium name="AG Swart"/>
            <person name="Singh M."/>
            <person name="Singh A."/>
            <person name="Seah K."/>
            <person name="Emmerich C."/>
        </authorList>
    </citation>
    <scope>NUCLEOTIDE SEQUENCE</scope>
    <source>
        <strain evidence="14">ATCC30299</strain>
    </source>
</reference>
<accession>A0AAU9K1L4</accession>
<protein>
    <recommendedName>
        <fullName evidence="13">Bms1-type G domain-containing protein</fullName>
    </recommendedName>
</protein>
<dbReference type="GO" id="GO:0032040">
    <property type="term" value="C:small-subunit processome"/>
    <property type="evidence" value="ECO:0007669"/>
    <property type="project" value="UniProtKB-ARBA"/>
</dbReference>
<gene>
    <name evidence="14" type="ORF">BSTOLATCC_MIC53697</name>
</gene>
<evidence type="ECO:0000259" key="13">
    <source>
        <dbReference type="PROSITE" id="PS51714"/>
    </source>
</evidence>
<dbReference type="SMART" id="SM01362">
    <property type="entry name" value="DUF663"/>
    <property type="match status" value="1"/>
</dbReference>
<keyword evidence="2" id="KW-0690">Ribosome biogenesis</keyword>
<evidence type="ECO:0000256" key="1">
    <source>
        <dbReference type="ARBA" id="ARBA00004604"/>
    </source>
</evidence>
<feature type="coiled-coil region" evidence="11">
    <location>
        <begin position="296"/>
        <end position="346"/>
    </location>
</feature>